<dbReference type="Proteomes" id="UP001177021">
    <property type="component" value="Unassembled WGS sequence"/>
</dbReference>
<protein>
    <submittedName>
        <fullName evidence="1">Uncharacterized protein</fullName>
    </submittedName>
</protein>
<proteinExistence type="predicted"/>
<gene>
    <name evidence="1" type="ORF">MILVUS5_LOCUS36722</name>
</gene>
<reference evidence="1" key="1">
    <citation type="submission" date="2023-10" db="EMBL/GenBank/DDBJ databases">
        <authorList>
            <person name="Rodriguez Cubillos JULIANA M."/>
            <person name="De Vega J."/>
        </authorList>
    </citation>
    <scope>NUCLEOTIDE SEQUENCE</scope>
</reference>
<dbReference type="EMBL" id="CASHSV030000716">
    <property type="protein sequence ID" value="CAJ2673213.1"/>
    <property type="molecule type" value="Genomic_DNA"/>
</dbReference>
<sequence>MVAVEEGACRKESLLMKADFLLGQEEGEQKGGVYSDGPRSVYQKLNKGPSNKESLLLRNHTIETNKENLKRINPTPAKVRRQNHIIRNLNLRAPNSFSSLSGTRSSSSGKEVSSRRVVQQEKGVCRSSPSRYHAGKKSVNSLSSAGAVLCCSSINSSDIRNCNNRFVEIYDHDAASKVWQGAVVLGVEGEEEDERYVERILINEKKEEQARVLREQHQHSFP</sequence>
<organism evidence="1 2">
    <name type="scientific">Trifolium pratense</name>
    <name type="common">Red clover</name>
    <dbReference type="NCBI Taxonomy" id="57577"/>
    <lineage>
        <taxon>Eukaryota</taxon>
        <taxon>Viridiplantae</taxon>
        <taxon>Streptophyta</taxon>
        <taxon>Embryophyta</taxon>
        <taxon>Tracheophyta</taxon>
        <taxon>Spermatophyta</taxon>
        <taxon>Magnoliopsida</taxon>
        <taxon>eudicotyledons</taxon>
        <taxon>Gunneridae</taxon>
        <taxon>Pentapetalae</taxon>
        <taxon>rosids</taxon>
        <taxon>fabids</taxon>
        <taxon>Fabales</taxon>
        <taxon>Fabaceae</taxon>
        <taxon>Papilionoideae</taxon>
        <taxon>50 kb inversion clade</taxon>
        <taxon>NPAAA clade</taxon>
        <taxon>Hologalegina</taxon>
        <taxon>IRL clade</taxon>
        <taxon>Trifolieae</taxon>
        <taxon>Trifolium</taxon>
    </lineage>
</organism>
<keyword evidence="2" id="KW-1185">Reference proteome</keyword>
<name>A0ACB0LV24_TRIPR</name>
<evidence type="ECO:0000313" key="2">
    <source>
        <dbReference type="Proteomes" id="UP001177021"/>
    </source>
</evidence>
<comment type="caution">
    <text evidence="1">The sequence shown here is derived from an EMBL/GenBank/DDBJ whole genome shotgun (WGS) entry which is preliminary data.</text>
</comment>
<evidence type="ECO:0000313" key="1">
    <source>
        <dbReference type="EMBL" id="CAJ2673213.1"/>
    </source>
</evidence>
<accession>A0ACB0LV24</accession>